<keyword evidence="3" id="KW-0227">DNA damage</keyword>
<evidence type="ECO:0000256" key="4">
    <source>
        <dbReference type="ARBA" id="ARBA00022801"/>
    </source>
</evidence>
<dbReference type="InterPro" id="IPR003738">
    <property type="entry name" value="SRAP"/>
</dbReference>
<dbReference type="SUPFAM" id="SSF143081">
    <property type="entry name" value="BB1717-like"/>
    <property type="match status" value="1"/>
</dbReference>
<dbReference type="GO" id="GO:0106300">
    <property type="term" value="P:protein-DNA covalent cross-linking repair"/>
    <property type="evidence" value="ECO:0007669"/>
    <property type="project" value="InterPro"/>
</dbReference>
<evidence type="ECO:0000256" key="5">
    <source>
        <dbReference type="ARBA" id="ARBA00023124"/>
    </source>
</evidence>
<evidence type="ECO:0000313" key="10">
    <source>
        <dbReference type="Proteomes" id="UP000266273"/>
    </source>
</evidence>
<dbReference type="InterPro" id="IPR036590">
    <property type="entry name" value="SRAP-like"/>
</dbReference>
<dbReference type="Proteomes" id="UP000266273">
    <property type="component" value="Unassembled WGS sequence"/>
</dbReference>
<dbReference type="EMBL" id="QXDF01000001">
    <property type="protein sequence ID" value="RIA55222.1"/>
    <property type="molecule type" value="Genomic_DNA"/>
</dbReference>
<dbReference type="GO" id="GO:0008233">
    <property type="term" value="F:peptidase activity"/>
    <property type="evidence" value="ECO:0007669"/>
    <property type="project" value="UniProtKB-KW"/>
</dbReference>
<evidence type="ECO:0000256" key="3">
    <source>
        <dbReference type="ARBA" id="ARBA00022763"/>
    </source>
</evidence>
<accession>A0A397Q237</accession>
<dbReference type="OrthoDB" id="9782620at2"/>
<protein>
    <recommendedName>
        <fullName evidence="8">Abasic site processing protein</fullName>
        <ecNumber evidence="8">3.4.-.-</ecNumber>
    </recommendedName>
</protein>
<dbReference type="AlphaFoldDB" id="A0A397Q237"/>
<comment type="caution">
    <text evidence="9">The sequence shown here is derived from an EMBL/GenBank/DDBJ whole genome shotgun (WGS) entry which is preliminary data.</text>
</comment>
<evidence type="ECO:0000256" key="6">
    <source>
        <dbReference type="ARBA" id="ARBA00023125"/>
    </source>
</evidence>
<dbReference type="PANTHER" id="PTHR13604">
    <property type="entry name" value="DC12-RELATED"/>
    <property type="match status" value="1"/>
</dbReference>
<dbReference type="GO" id="GO:0003697">
    <property type="term" value="F:single-stranded DNA binding"/>
    <property type="evidence" value="ECO:0007669"/>
    <property type="project" value="InterPro"/>
</dbReference>
<organism evidence="9 10">
    <name type="scientific">Dichotomicrobium thermohalophilum</name>
    <dbReference type="NCBI Taxonomy" id="933063"/>
    <lineage>
        <taxon>Bacteria</taxon>
        <taxon>Pseudomonadati</taxon>
        <taxon>Pseudomonadota</taxon>
        <taxon>Alphaproteobacteria</taxon>
        <taxon>Hyphomicrobiales</taxon>
        <taxon>Hyphomicrobiaceae</taxon>
        <taxon>Dichotomicrobium</taxon>
    </lineage>
</organism>
<proteinExistence type="inferred from homology"/>
<gene>
    <name evidence="9" type="ORF">BXY53_0281</name>
</gene>
<dbReference type="Pfam" id="PF02586">
    <property type="entry name" value="SRAP"/>
    <property type="match status" value="1"/>
</dbReference>
<evidence type="ECO:0000256" key="1">
    <source>
        <dbReference type="ARBA" id="ARBA00008136"/>
    </source>
</evidence>
<evidence type="ECO:0000256" key="2">
    <source>
        <dbReference type="ARBA" id="ARBA00022670"/>
    </source>
</evidence>
<keyword evidence="6" id="KW-0238">DNA-binding</keyword>
<dbReference type="Gene3D" id="3.90.1680.10">
    <property type="entry name" value="SOS response associated peptidase-like"/>
    <property type="match status" value="1"/>
</dbReference>
<evidence type="ECO:0000313" key="9">
    <source>
        <dbReference type="EMBL" id="RIA55222.1"/>
    </source>
</evidence>
<dbReference type="GO" id="GO:0016829">
    <property type="term" value="F:lyase activity"/>
    <property type="evidence" value="ECO:0007669"/>
    <property type="project" value="UniProtKB-KW"/>
</dbReference>
<dbReference type="RefSeq" id="WP_119060156.1">
    <property type="nucleotide sequence ID" value="NZ_QXDF01000001.1"/>
</dbReference>
<keyword evidence="4 8" id="KW-0378">Hydrolase</keyword>
<keyword evidence="7" id="KW-0456">Lyase</keyword>
<sequence length="215" mass="24030">MCNLYSELKPREAVRDIFGVSDNRAAAFEPLPAIFPGNTVPVIRPAEDGDREIVISSWGFPLPMKGKAPKRVTNMRDDKLTSPFWADSFRRRRCLVPVTSFAEPKGRRPATWHWFALGEDRPLFAFAGVWRRYNGPLSAGGESVSVDVHAFMTTKPNPLVATVHPSRMPVMLTRPEEWDCWLNGTAEEARALIGPLPAEEMAMVQSGPERRDLAA</sequence>
<dbReference type="EC" id="3.4.-.-" evidence="8"/>
<keyword evidence="5" id="KW-0190">Covalent protein-DNA linkage</keyword>
<reference evidence="9 10" key="1">
    <citation type="submission" date="2018-08" db="EMBL/GenBank/DDBJ databases">
        <title>Genomic Encyclopedia of Archaeal and Bacterial Type Strains, Phase II (KMG-II): from individual species to whole genera.</title>
        <authorList>
            <person name="Goeker M."/>
        </authorList>
    </citation>
    <scope>NUCLEOTIDE SEQUENCE [LARGE SCALE GENOMIC DNA]</scope>
    <source>
        <strain evidence="9 10">DSM 5002</strain>
    </source>
</reference>
<name>A0A397Q237_9HYPH</name>
<keyword evidence="10" id="KW-1185">Reference proteome</keyword>
<dbReference type="GO" id="GO:0006508">
    <property type="term" value="P:proteolysis"/>
    <property type="evidence" value="ECO:0007669"/>
    <property type="project" value="UniProtKB-KW"/>
</dbReference>
<dbReference type="PANTHER" id="PTHR13604:SF0">
    <property type="entry name" value="ABASIC SITE PROCESSING PROTEIN HMCES"/>
    <property type="match status" value="1"/>
</dbReference>
<keyword evidence="2 8" id="KW-0645">Protease</keyword>
<evidence type="ECO:0000256" key="8">
    <source>
        <dbReference type="RuleBase" id="RU364100"/>
    </source>
</evidence>
<evidence type="ECO:0000256" key="7">
    <source>
        <dbReference type="ARBA" id="ARBA00023239"/>
    </source>
</evidence>
<comment type="similarity">
    <text evidence="1 8">Belongs to the SOS response-associated peptidase family.</text>
</comment>